<dbReference type="PROSITE" id="PS50293">
    <property type="entry name" value="TPR_REGION"/>
    <property type="match status" value="1"/>
</dbReference>
<evidence type="ECO:0000256" key="4">
    <source>
        <dbReference type="ARBA" id="ARBA00022676"/>
    </source>
</evidence>
<dbReference type="Pfam" id="PF13844">
    <property type="entry name" value="Glyco_transf_41"/>
    <property type="match status" value="2"/>
</dbReference>
<dbReference type="GO" id="GO:0097363">
    <property type="term" value="F:protein O-acetylglucosaminyltransferase activity"/>
    <property type="evidence" value="ECO:0007669"/>
    <property type="project" value="UniProtKB-EC"/>
</dbReference>
<dbReference type="InterPro" id="IPR019734">
    <property type="entry name" value="TPR_rpt"/>
</dbReference>
<feature type="repeat" description="TPR" evidence="8">
    <location>
        <begin position="174"/>
        <end position="207"/>
    </location>
</feature>
<dbReference type="EMBL" id="PFFQ01000064">
    <property type="protein sequence ID" value="PIW14113.1"/>
    <property type="molecule type" value="Genomic_DNA"/>
</dbReference>
<dbReference type="SMART" id="SM00028">
    <property type="entry name" value="TPR"/>
    <property type="match status" value="7"/>
</dbReference>
<reference evidence="10 11" key="1">
    <citation type="submission" date="2017-09" db="EMBL/GenBank/DDBJ databases">
        <title>Depth-based differentiation of microbial function through sediment-hosted aquifers and enrichment of novel symbionts in the deep terrestrial subsurface.</title>
        <authorList>
            <person name="Probst A.J."/>
            <person name="Ladd B."/>
            <person name="Jarett J.K."/>
            <person name="Geller-Mcgrath D.E."/>
            <person name="Sieber C.M."/>
            <person name="Emerson J.B."/>
            <person name="Anantharaman K."/>
            <person name="Thomas B.C."/>
            <person name="Malmstrom R."/>
            <person name="Stieglmeier M."/>
            <person name="Klingl A."/>
            <person name="Woyke T."/>
            <person name="Ryan C.M."/>
            <person name="Banfield J.F."/>
        </authorList>
    </citation>
    <scope>NUCLEOTIDE SEQUENCE [LARGE SCALE GENOMIC DNA]</scope>
    <source>
        <strain evidence="10">CG17_big_fil_post_rev_8_21_14_2_50_48_46</strain>
    </source>
</reference>
<dbReference type="InterPro" id="IPR029489">
    <property type="entry name" value="OGT/SEC/SPY_C"/>
</dbReference>
<dbReference type="InterPro" id="IPR011990">
    <property type="entry name" value="TPR-like_helical_dom_sf"/>
</dbReference>
<organism evidence="10 11">
    <name type="scientific">bacterium (Candidatus Blackallbacteria) CG17_big_fil_post_rev_8_21_14_2_50_48_46</name>
    <dbReference type="NCBI Taxonomy" id="2014261"/>
    <lineage>
        <taxon>Bacteria</taxon>
        <taxon>Candidatus Blackallbacteria</taxon>
    </lineage>
</organism>
<keyword evidence="4" id="KW-0328">Glycosyltransferase</keyword>
<dbReference type="Pfam" id="PF13174">
    <property type="entry name" value="TPR_6"/>
    <property type="match status" value="1"/>
</dbReference>
<accession>A0A2M7FXU2</accession>
<evidence type="ECO:0000313" key="10">
    <source>
        <dbReference type="EMBL" id="PIW14113.1"/>
    </source>
</evidence>
<evidence type="ECO:0000259" key="9">
    <source>
        <dbReference type="Pfam" id="PF13844"/>
    </source>
</evidence>
<protein>
    <recommendedName>
        <fullName evidence="3">protein O-GlcNAc transferase</fullName>
        <ecNumber evidence="3">2.4.1.255</ecNumber>
    </recommendedName>
</protein>
<evidence type="ECO:0000256" key="3">
    <source>
        <dbReference type="ARBA" id="ARBA00011970"/>
    </source>
</evidence>
<comment type="caution">
    <text evidence="10">The sequence shown here is derived from an EMBL/GenBank/DDBJ whole genome shotgun (WGS) entry which is preliminary data.</text>
</comment>
<keyword evidence="7 8" id="KW-0802">TPR repeat</keyword>
<dbReference type="Gene3D" id="1.25.40.10">
    <property type="entry name" value="Tetratricopeptide repeat domain"/>
    <property type="match status" value="2"/>
</dbReference>
<feature type="repeat" description="TPR" evidence="8">
    <location>
        <begin position="106"/>
        <end position="139"/>
    </location>
</feature>
<dbReference type="EC" id="2.4.1.255" evidence="3"/>
<keyword evidence="6" id="KW-0677">Repeat</keyword>
<dbReference type="PROSITE" id="PS50005">
    <property type="entry name" value="TPR"/>
    <property type="match status" value="5"/>
</dbReference>
<dbReference type="Gene3D" id="3.40.50.2000">
    <property type="entry name" value="Glycogen Phosphorylase B"/>
    <property type="match status" value="1"/>
</dbReference>
<comment type="pathway">
    <text evidence="1">Protein modification; protein glycosylation.</text>
</comment>
<feature type="repeat" description="TPR" evidence="8">
    <location>
        <begin position="72"/>
        <end position="105"/>
    </location>
</feature>
<dbReference type="GO" id="GO:0006493">
    <property type="term" value="P:protein O-linked glycosylation"/>
    <property type="evidence" value="ECO:0007669"/>
    <property type="project" value="TreeGrafter"/>
</dbReference>
<dbReference type="SUPFAM" id="SSF53756">
    <property type="entry name" value="UDP-Glycosyltransferase/glycogen phosphorylase"/>
    <property type="match status" value="1"/>
</dbReference>
<evidence type="ECO:0000256" key="1">
    <source>
        <dbReference type="ARBA" id="ARBA00004922"/>
    </source>
</evidence>
<comment type="similarity">
    <text evidence="2">Belongs to the glycosyltransferase 41 family. O-GlcNAc transferase subfamily.</text>
</comment>
<dbReference type="Proteomes" id="UP000231019">
    <property type="component" value="Unassembled WGS sequence"/>
</dbReference>
<dbReference type="Pfam" id="PF13432">
    <property type="entry name" value="TPR_16"/>
    <property type="match status" value="2"/>
</dbReference>
<dbReference type="AlphaFoldDB" id="A0A2M7FXU2"/>
<feature type="repeat" description="TPR" evidence="8">
    <location>
        <begin position="243"/>
        <end position="276"/>
    </location>
</feature>
<gene>
    <name evidence="10" type="ORF">COW36_22970</name>
</gene>
<name>A0A2M7FXU2_9BACT</name>
<keyword evidence="5" id="KW-0808">Transferase</keyword>
<dbReference type="PANTHER" id="PTHR44998:SF1">
    <property type="entry name" value="UDP-N-ACETYLGLUCOSAMINE--PEPTIDE N-ACETYLGLUCOSAMINYLTRANSFERASE 110 KDA SUBUNIT"/>
    <property type="match status" value="1"/>
</dbReference>
<feature type="domain" description="O-GlcNAc transferase C-terminal" evidence="9">
    <location>
        <begin position="348"/>
        <end position="517"/>
    </location>
</feature>
<evidence type="ECO:0000256" key="7">
    <source>
        <dbReference type="ARBA" id="ARBA00022803"/>
    </source>
</evidence>
<evidence type="ECO:0000256" key="2">
    <source>
        <dbReference type="ARBA" id="ARBA00005386"/>
    </source>
</evidence>
<sequence length="737" mass="84649">MQSPSLYQLAEAYAQNKKWPEALAAYAQYYREHPHEGVAPLCAMARIHRYQDQLEQAHELLTQALEEAPEDSTCHLELGHLFFKTGQLEHAVRYFQQALKLDPLCAEGYYWLGRIFQQEGHQTQALRFYQQAVEIRQDYPEALNAWGVIALATDDLENAAKVLKQAVQLRPLNYEYHKHLGLSLFWLKQEPEAIEHLQKAIALYPRLAEEYLNLGQFFLKEHQRLAASFFFKLALKGKGVSRSYLYTRLGECAEQASDPEEALYFYQQAQKLKPEDPWLEVRAATLLPWIYQSTEEIQAWNQRYSRNLDYLLHKFNKPSAPENTRISGFTQNFLLAYQGLDNHSLAEKLAAFWKSQLPHPPALKPRPAKRNRIRIGFVSAHFYQHSIMSCFGQLMPYLQANGFDVYCFQIAQPFQDQITANLKEQVHSFVDLSKQTALEKLSETLLKANLDILIYPEIGLENLTHLLSLQRLAPLQCLLAGHPVSSGSPTLDYFISCHLFEPPGAPNHYTEKLFCTQNPIFSIPCPQLPSKLLSRSELGYPQDQRVYLLPESLFKMHPDMDPLLKGILEQDPQAVVVMICARYHDWHEKLATRVTHSLPDLHGRIRFLPWSDQETFFMRLLQADVILDSLHFGAGTVAYQALGLGLPIVTWPGPLMRARIVSGLYQQMGLKECLADSGEKYIEIACRLGQDRVWRKEIAEKIKAHNAIIFDPNPGYAELSAFFRRMVLSQRAPENQA</sequence>
<feature type="repeat" description="TPR" evidence="8">
    <location>
        <begin position="140"/>
        <end position="173"/>
    </location>
</feature>
<feature type="domain" description="O-GlcNAc transferase C-terminal" evidence="9">
    <location>
        <begin position="532"/>
        <end position="704"/>
    </location>
</feature>
<evidence type="ECO:0000256" key="6">
    <source>
        <dbReference type="ARBA" id="ARBA00022737"/>
    </source>
</evidence>
<proteinExistence type="inferred from homology"/>
<dbReference type="PANTHER" id="PTHR44998">
    <property type="match status" value="1"/>
</dbReference>
<evidence type="ECO:0000313" key="11">
    <source>
        <dbReference type="Proteomes" id="UP000231019"/>
    </source>
</evidence>
<evidence type="ECO:0000256" key="8">
    <source>
        <dbReference type="PROSITE-ProRule" id="PRU00339"/>
    </source>
</evidence>
<dbReference type="Gene3D" id="3.40.50.11380">
    <property type="match status" value="1"/>
</dbReference>
<dbReference type="SUPFAM" id="SSF48452">
    <property type="entry name" value="TPR-like"/>
    <property type="match status" value="2"/>
</dbReference>
<evidence type="ECO:0000256" key="5">
    <source>
        <dbReference type="ARBA" id="ARBA00022679"/>
    </source>
</evidence>